<gene>
    <name evidence="9" type="ORF">AAG570_006010</name>
</gene>
<evidence type="ECO:0000259" key="8">
    <source>
        <dbReference type="PROSITE" id="PS00388"/>
    </source>
</evidence>
<evidence type="ECO:0000256" key="6">
    <source>
        <dbReference type="RuleBase" id="RU000551"/>
    </source>
</evidence>
<dbReference type="InterPro" id="IPR050115">
    <property type="entry name" value="Proteasome_alpha"/>
</dbReference>
<name>A0ABD0XZD8_9HEMI</name>
<dbReference type="InterPro" id="IPR035144">
    <property type="entry name" value="Proteasome_alpha1"/>
</dbReference>
<dbReference type="PANTHER" id="PTHR11599">
    <property type="entry name" value="PROTEASOME SUBUNIT ALPHA/BETA"/>
    <property type="match status" value="1"/>
</dbReference>
<dbReference type="GO" id="GO:0005634">
    <property type="term" value="C:nucleus"/>
    <property type="evidence" value="ECO:0007669"/>
    <property type="project" value="UniProtKB-SubCell"/>
</dbReference>
<dbReference type="Pfam" id="PF00227">
    <property type="entry name" value="Proteasome"/>
    <property type="match status" value="1"/>
</dbReference>
<comment type="similarity">
    <text evidence="5 6">Belongs to the peptidase T1A family.</text>
</comment>
<evidence type="ECO:0000256" key="4">
    <source>
        <dbReference type="ARBA" id="ARBA00023242"/>
    </source>
</evidence>
<dbReference type="InterPro" id="IPR001353">
    <property type="entry name" value="Proteasome_sua/b"/>
</dbReference>
<comment type="function">
    <text evidence="1">The proteasome is a multicatalytic proteinase complex which is characterized by its ability to cleave peptides with Arg, Phe, Tyr, Leu, and Glu adjacent to the leaving group at neutral or slightly basic pH. The proteasome has an ATP-dependent proteolytic activity.</text>
</comment>
<evidence type="ECO:0000256" key="1">
    <source>
        <dbReference type="ARBA" id="ARBA00002000"/>
    </source>
</evidence>
<dbReference type="PROSITE" id="PS00388">
    <property type="entry name" value="PROTEASOME_ALPHA_1"/>
    <property type="match status" value="1"/>
</dbReference>
<dbReference type="SUPFAM" id="SSF56235">
    <property type="entry name" value="N-terminal nucleophile aminohydrolases (Ntn hydrolases)"/>
    <property type="match status" value="1"/>
</dbReference>
<reference evidence="9 10" key="1">
    <citation type="submission" date="2024-07" db="EMBL/GenBank/DDBJ databases">
        <title>Chromosome-level genome assembly of the water stick insect Ranatra chinensis (Heteroptera: Nepidae).</title>
        <authorList>
            <person name="Liu X."/>
        </authorList>
    </citation>
    <scope>NUCLEOTIDE SEQUENCE [LARGE SCALE GENOMIC DNA]</scope>
    <source>
        <strain evidence="9">Cailab_2021Rc</strain>
        <tissue evidence="9">Muscle</tissue>
    </source>
</reference>
<dbReference type="SMART" id="SM00948">
    <property type="entry name" value="Proteasome_A_N"/>
    <property type="match status" value="1"/>
</dbReference>
<proteinExistence type="inferred from homology"/>
<evidence type="ECO:0000256" key="3">
    <source>
        <dbReference type="ARBA" id="ARBA00022942"/>
    </source>
</evidence>
<sequence>MFRNHYDSDVTVWSPQGRLHQVEYAMEATKLGSAAVGVKNSSHAVLVALKRAASELSSYQKKIVPIDAHVGVAITGLTSDARRLCRLMRTRCQTHTYNHDDPIPVCRLMSWLATTLQLGTQRYDRRPAGVGFLVAGYDDGGPHVYSTCPSANIHDCQAMAMGSRSQSAKTYLEKHLNSMLGTTADELILHGLRALRETMAADNEMTARSISIAIVGKDTPFETLDEGRTASYLEKITGERGERGGTGRSHPDSEGGDQETASQQ</sequence>
<dbReference type="InterPro" id="IPR029055">
    <property type="entry name" value="Ntn_hydrolases_N"/>
</dbReference>
<comment type="subunit">
    <text evidence="6">The 20S proteasome core is composed of 28 subunits that are arranged in four stacked rings, resulting in a barrel-shaped structure. The two end rings are each formed by seven alpha subunits, and the two central rings are each formed by seven beta subunits.</text>
</comment>
<comment type="caution">
    <text evidence="9">The sequence shown here is derived from an EMBL/GenBank/DDBJ whole genome shotgun (WGS) entry which is preliminary data.</text>
</comment>
<dbReference type="Pfam" id="PF10584">
    <property type="entry name" value="Proteasome_A_N"/>
    <property type="match status" value="1"/>
</dbReference>
<dbReference type="EMBL" id="JBFDAA010000019">
    <property type="protein sequence ID" value="KAL1115720.1"/>
    <property type="molecule type" value="Genomic_DNA"/>
</dbReference>
<comment type="subcellular location">
    <subcellularLocation>
        <location evidence="6">Cytoplasm</location>
    </subcellularLocation>
    <subcellularLocation>
        <location evidence="6">Nucleus</location>
    </subcellularLocation>
</comment>
<dbReference type="CDD" id="cd03749">
    <property type="entry name" value="proteasome_alpha_type_1"/>
    <property type="match status" value="1"/>
</dbReference>
<dbReference type="AlphaFoldDB" id="A0ABD0XZD8"/>
<evidence type="ECO:0000313" key="9">
    <source>
        <dbReference type="EMBL" id="KAL1115720.1"/>
    </source>
</evidence>
<dbReference type="InterPro" id="IPR023332">
    <property type="entry name" value="Proteasome_alpha-type"/>
</dbReference>
<evidence type="ECO:0000256" key="7">
    <source>
        <dbReference type="SAM" id="MobiDB-lite"/>
    </source>
</evidence>
<evidence type="ECO:0000313" key="10">
    <source>
        <dbReference type="Proteomes" id="UP001558652"/>
    </source>
</evidence>
<keyword evidence="10" id="KW-1185">Reference proteome</keyword>
<protein>
    <recommendedName>
        <fullName evidence="6">Proteasome subunit alpha type</fullName>
    </recommendedName>
</protein>
<evidence type="ECO:0000256" key="5">
    <source>
        <dbReference type="PROSITE-ProRule" id="PRU00808"/>
    </source>
</evidence>
<feature type="compositionally biased region" description="Basic and acidic residues" evidence="7">
    <location>
        <begin position="236"/>
        <end position="253"/>
    </location>
</feature>
<organism evidence="9 10">
    <name type="scientific">Ranatra chinensis</name>
    <dbReference type="NCBI Taxonomy" id="642074"/>
    <lineage>
        <taxon>Eukaryota</taxon>
        <taxon>Metazoa</taxon>
        <taxon>Ecdysozoa</taxon>
        <taxon>Arthropoda</taxon>
        <taxon>Hexapoda</taxon>
        <taxon>Insecta</taxon>
        <taxon>Pterygota</taxon>
        <taxon>Neoptera</taxon>
        <taxon>Paraneoptera</taxon>
        <taxon>Hemiptera</taxon>
        <taxon>Heteroptera</taxon>
        <taxon>Panheteroptera</taxon>
        <taxon>Nepomorpha</taxon>
        <taxon>Nepidae</taxon>
        <taxon>Ranatrinae</taxon>
        <taxon>Ranatra</taxon>
    </lineage>
</organism>
<dbReference type="GO" id="GO:0019773">
    <property type="term" value="C:proteasome core complex, alpha-subunit complex"/>
    <property type="evidence" value="ECO:0007669"/>
    <property type="project" value="UniProtKB-UniRule"/>
</dbReference>
<dbReference type="InterPro" id="IPR000426">
    <property type="entry name" value="Proteasome_asu_N"/>
</dbReference>
<accession>A0ABD0XZD8</accession>
<feature type="region of interest" description="Disordered" evidence="7">
    <location>
        <begin position="225"/>
        <end position="264"/>
    </location>
</feature>
<dbReference type="Proteomes" id="UP001558652">
    <property type="component" value="Unassembled WGS sequence"/>
</dbReference>
<dbReference type="GO" id="GO:0005737">
    <property type="term" value="C:cytoplasm"/>
    <property type="evidence" value="ECO:0007669"/>
    <property type="project" value="UniProtKB-SubCell"/>
</dbReference>
<feature type="domain" description="Proteasome alpha-type subunits" evidence="8">
    <location>
        <begin position="6"/>
        <end position="28"/>
    </location>
</feature>
<keyword evidence="4 6" id="KW-0539">Nucleus</keyword>
<dbReference type="FunFam" id="3.60.20.10:FF:000063">
    <property type="entry name" value="Proteasome subunit alpha type"/>
    <property type="match status" value="1"/>
</dbReference>
<dbReference type="PROSITE" id="PS51475">
    <property type="entry name" value="PROTEASOME_ALPHA_2"/>
    <property type="match status" value="1"/>
</dbReference>
<keyword evidence="2 6" id="KW-0963">Cytoplasm</keyword>
<keyword evidence="3 5" id="KW-0647">Proteasome</keyword>
<dbReference type="Gene3D" id="3.60.20.10">
    <property type="entry name" value="Glutamine Phosphoribosylpyrophosphate, subunit 1, domain 1"/>
    <property type="match status" value="1"/>
</dbReference>
<evidence type="ECO:0000256" key="2">
    <source>
        <dbReference type="ARBA" id="ARBA00022490"/>
    </source>
</evidence>